<comment type="caution">
    <text evidence="1">The sequence shown here is derived from an EMBL/GenBank/DDBJ whole genome shotgun (WGS) entry which is preliminary data.</text>
</comment>
<sequence>MSRLQHEQKGKRASSLYAVKGVFAVMREPQKYTVEELKALTAKYRALTRELKKGEAA</sequence>
<dbReference type="Proteomes" id="UP000271817">
    <property type="component" value="Unassembled WGS sequence"/>
</dbReference>
<dbReference type="EMBL" id="RBTW01000281">
    <property type="protein sequence ID" value="RMU16059.1"/>
    <property type="molecule type" value="Genomic_DNA"/>
</dbReference>
<reference evidence="1 2" key="1">
    <citation type="submission" date="2018-08" db="EMBL/GenBank/DDBJ databases">
        <title>Recombination of ecologically and evolutionarily significant loci maintains genetic cohesion in the Pseudomonas syringae species complex.</title>
        <authorList>
            <person name="Dillon M."/>
            <person name="Thakur S."/>
            <person name="Almeida R.N.D."/>
            <person name="Weir B.S."/>
            <person name="Guttman D.S."/>
        </authorList>
    </citation>
    <scope>NUCLEOTIDE SEQUENCE [LARGE SCALE GENOMIC DNA]</scope>
    <source>
        <strain evidence="1 2">ICMP 3402</strain>
    </source>
</reference>
<accession>A0AB37R176</accession>
<evidence type="ECO:0000313" key="1">
    <source>
        <dbReference type="EMBL" id="RMU16059.1"/>
    </source>
</evidence>
<evidence type="ECO:0000313" key="2">
    <source>
        <dbReference type="Proteomes" id="UP000271817"/>
    </source>
</evidence>
<organism evidence="1 2">
    <name type="scientific">Pseudomonas amygdali pv. lachrymans</name>
    <name type="common">Pseudomonas syringae pv. lachrymans</name>
    <dbReference type="NCBI Taxonomy" id="53707"/>
    <lineage>
        <taxon>Bacteria</taxon>
        <taxon>Pseudomonadati</taxon>
        <taxon>Pseudomonadota</taxon>
        <taxon>Gammaproteobacteria</taxon>
        <taxon>Pseudomonadales</taxon>
        <taxon>Pseudomonadaceae</taxon>
        <taxon>Pseudomonas</taxon>
        <taxon>Pseudomonas amygdali</taxon>
    </lineage>
</organism>
<dbReference type="AlphaFoldDB" id="A0AB37R176"/>
<protein>
    <submittedName>
        <fullName evidence="1">Bacteriophage lambda NinG</fullName>
    </submittedName>
</protein>
<proteinExistence type="predicted"/>
<name>A0AB37R176_PSEAV</name>
<gene>
    <name evidence="1" type="ORF">ALP33_01791</name>
</gene>